<proteinExistence type="predicted"/>
<accession>A0A0F5LCR8</accession>
<dbReference type="OrthoDB" id="7950987at2"/>
<dbReference type="AlphaFoldDB" id="A0A0F5LCR8"/>
<dbReference type="RefSeq" id="WP_046142104.1">
    <property type="nucleotide sequence ID" value="NZ_LAJG01000014.1"/>
</dbReference>
<reference evidence="1 2" key="1">
    <citation type="submission" date="2015-03" db="EMBL/GenBank/DDBJ databases">
        <authorList>
            <person name="Hassan Y.I."/>
            <person name="Lepp D."/>
            <person name="Zhou T."/>
        </authorList>
    </citation>
    <scope>NUCLEOTIDE SEQUENCE [LARGE SCALE GENOMIC DNA]</scope>
    <source>
        <strain evidence="1 2">GH2-10</strain>
    </source>
</reference>
<evidence type="ECO:0000313" key="2">
    <source>
        <dbReference type="Proteomes" id="UP000033514"/>
    </source>
</evidence>
<comment type="caution">
    <text evidence="1">The sequence shown here is derived from an EMBL/GenBank/DDBJ whole genome shotgun (WGS) entry which is preliminary data.</text>
</comment>
<evidence type="ECO:0000313" key="1">
    <source>
        <dbReference type="EMBL" id="KKB80040.1"/>
    </source>
</evidence>
<name>A0A0F5LCR8_9HYPH</name>
<protein>
    <submittedName>
        <fullName evidence="1">Uncharacterized protein</fullName>
    </submittedName>
</protein>
<keyword evidence="2" id="KW-1185">Reference proteome</keyword>
<sequence>MATSISTISQMSRYEQMKYYREKRKAALAQVQSMSGQANGLVSVKISEAQGMGNLAAKIAYQRGIKKTA</sequence>
<gene>
    <name evidence="1" type="ORF">VW35_06220</name>
</gene>
<organism evidence="1 2">
    <name type="scientific">Devosia soli</name>
    <dbReference type="NCBI Taxonomy" id="361041"/>
    <lineage>
        <taxon>Bacteria</taxon>
        <taxon>Pseudomonadati</taxon>
        <taxon>Pseudomonadota</taxon>
        <taxon>Alphaproteobacteria</taxon>
        <taxon>Hyphomicrobiales</taxon>
        <taxon>Devosiaceae</taxon>
        <taxon>Devosia</taxon>
    </lineage>
</organism>
<dbReference type="Proteomes" id="UP000033514">
    <property type="component" value="Unassembled WGS sequence"/>
</dbReference>
<dbReference type="EMBL" id="LAJG01000014">
    <property type="protein sequence ID" value="KKB80040.1"/>
    <property type="molecule type" value="Genomic_DNA"/>
</dbReference>
<dbReference type="PATRIC" id="fig|361041.3.peg.567"/>
<dbReference type="STRING" id="361041.VW35_06220"/>